<dbReference type="EMBL" id="BMDP01000002">
    <property type="protein sequence ID" value="GGI54111.1"/>
    <property type="molecule type" value="Genomic_DNA"/>
</dbReference>
<dbReference type="GO" id="GO:0051205">
    <property type="term" value="P:protein insertion into membrane"/>
    <property type="evidence" value="ECO:0007669"/>
    <property type="project" value="UniProtKB-UniRule"/>
</dbReference>
<feature type="domain" description="Outer membrane protein assembly factor BamE" evidence="7">
    <location>
        <begin position="175"/>
        <end position="242"/>
    </location>
</feature>
<dbReference type="RefSeq" id="WP_371870036.1">
    <property type="nucleotide sequence ID" value="NZ_BMDP01000002.1"/>
</dbReference>
<proteinExistence type="inferred from homology"/>
<comment type="caution">
    <text evidence="8">The sequence shown here is derived from an EMBL/GenBank/DDBJ whole genome shotgun (WGS) entry which is preliminary data.</text>
</comment>
<reference evidence="8" key="2">
    <citation type="submission" date="2020-09" db="EMBL/GenBank/DDBJ databases">
        <authorList>
            <person name="Sun Q."/>
            <person name="Sedlacek I."/>
        </authorList>
    </citation>
    <scope>NUCLEOTIDE SEQUENCE</scope>
    <source>
        <strain evidence="8">CCM 7664</strain>
    </source>
</reference>
<accession>A0A8J3AZ09</accession>
<evidence type="ECO:0000313" key="9">
    <source>
        <dbReference type="Proteomes" id="UP000627205"/>
    </source>
</evidence>
<evidence type="ECO:0000256" key="2">
    <source>
        <dbReference type="ARBA" id="ARBA00023136"/>
    </source>
</evidence>
<evidence type="ECO:0000256" key="5">
    <source>
        <dbReference type="SAM" id="MobiDB-lite"/>
    </source>
</evidence>
<comment type="subunit">
    <text evidence="4">Part of the Bam complex.</text>
</comment>
<dbReference type="InterPro" id="IPR037873">
    <property type="entry name" value="BamE-like"/>
</dbReference>
<dbReference type="InterPro" id="IPR007450">
    <property type="entry name" value="BamE_dom"/>
</dbReference>
<evidence type="ECO:0000259" key="7">
    <source>
        <dbReference type="Pfam" id="PF04355"/>
    </source>
</evidence>
<feature type="region of interest" description="Disordered" evidence="5">
    <location>
        <begin position="32"/>
        <end position="136"/>
    </location>
</feature>
<feature type="compositionally biased region" description="Low complexity" evidence="5">
    <location>
        <begin position="55"/>
        <end position="85"/>
    </location>
</feature>
<keyword evidence="4" id="KW-0564">Palmitate</keyword>
<dbReference type="GO" id="GO:0043165">
    <property type="term" value="P:Gram-negative-bacterium-type cell outer membrane assembly"/>
    <property type="evidence" value="ECO:0007669"/>
    <property type="project" value="UniProtKB-UniRule"/>
</dbReference>
<dbReference type="Proteomes" id="UP000627205">
    <property type="component" value="Unassembled WGS sequence"/>
</dbReference>
<evidence type="ECO:0000256" key="6">
    <source>
        <dbReference type="SAM" id="SignalP"/>
    </source>
</evidence>
<dbReference type="PROSITE" id="PS51257">
    <property type="entry name" value="PROKAR_LIPOPROTEIN"/>
    <property type="match status" value="1"/>
</dbReference>
<feature type="compositionally biased region" description="Low complexity" evidence="5">
    <location>
        <begin position="102"/>
        <end position="136"/>
    </location>
</feature>
<dbReference type="PANTHER" id="PTHR37482">
    <property type="entry name" value="OUTER MEMBRANE PROTEIN ASSEMBLY FACTOR BAME"/>
    <property type="match status" value="1"/>
</dbReference>
<feature type="chain" id="PRO_5035347385" description="Outer membrane protein assembly factor BamE" evidence="6">
    <location>
        <begin position="23"/>
        <end position="268"/>
    </location>
</feature>
<keyword evidence="9" id="KW-1185">Reference proteome</keyword>
<dbReference type="PANTHER" id="PTHR37482:SF1">
    <property type="entry name" value="OUTER MEMBRANE PROTEIN ASSEMBLY FACTOR BAME"/>
    <property type="match status" value="1"/>
</dbReference>
<organism evidence="8 9">
    <name type="scientific">Oxalicibacterium solurbis</name>
    <dbReference type="NCBI Taxonomy" id="69280"/>
    <lineage>
        <taxon>Bacteria</taxon>
        <taxon>Pseudomonadati</taxon>
        <taxon>Pseudomonadota</taxon>
        <taxon>Betaproteobacteria</taxon>
        <taxon>Burkholderiales</taxon>
        <taxon>Oxalobacteraceae</taxon>
        <taxon>Oxalicibacterium</taxon>
    </lineage>
</organism>
<evidence type="ECO:0000313" key="8">
    <source>
        <dbReference type="EMBL" id="GGI54111.1"/>
    </source>
</evidence>
<feature type="signal peptide" evidence="6">
    <location>
        <begin position="1"/>
        <end position="22"/>
    </location>
</feature>
<keyword evidence="1 4" id="KW-0732">Signal</keyword>
<keyword evidence="4" id="KW-0449">Lipoprotein</keyword>
<dbReference type="Gene3D" id="3.30.1450.10">
    <property type="match status" value="1"/>
</dbReference>
<gene>
    <name evidence="4" type="primary">bamE</name>
    <name evidence="8" type="ORF">GCM10011430_12850</name>
</gene>
<evidence type="ECO:0000256" key="4">
    <source>
        <dbReference type="HAMAP-Rule" id="MF_00925"/>
    </source>
</evidence>
<reference evidence="8" key="1">
    <citation type="journal article" date="2014" name="Int. J. Syst. Evol. Microbiol.">
        <title>Complete genome sequence of Corynebacterium casei LMG S-19264T (=DSM 44701T), isolated from a smear-ripened cheese.</title>
        <authorList>
            <consortium name="US DOE Joint Genome Institute (JGI-PGF)"/>
            <person name="Walter F."/>
            <person name="Albersmeier A."/>
            <person name="Kalinowski J."/>
            <person name="Ruckert C."/>
        </authorList>
    </citation>
    <scope>NUCLEOTIDE SEQUENCE</scope>
    <source>
        <strain evidence="8">CCM 7664</strain>
    </source>
</reference>
<comment type="function">
    <text evidence="4">Part of the outer membrane protein assembly complex, which is involved in assembly and insertion of beta-barrel proteins into the outer membrane.</text>
</comment>
<comment type="similarity">
    <text evidence="4">Belongs to the BamE family.</text>
</comment>
<dbReference type="HAMAP" id="MF_00925">
    <property type="entry name" value="OM_assembly_BamE"/>
    <property type="match status" value="1"/>
</dbReference>
<dbReference type="GO" id="GO:1990063">
    <property type="term" value="C:Bam protein complex"/>
    <property type="evidence" value="ECO:0007669"/>
    <property type="project" value="TreeGrafter"/>
</dbReference>
<keyword evidence="2 4" id="KW-0472">Membrane</keyword>
<name>A0A8J3AZ09_9BURK</name>
<keyword evidence="3 4" id="KW-0998">Cell outer membrane</keyword>
<dbReference type="InterPro" id="IPR026592">
    <property type="entry name" value="BamE"/>
</dbReference>
<comment type="subcellular location">
    <subcellularLocation>
        <location evidence="4">Cell outer membrane</location>
        <topology evidence="4">Lipid-anchor</topology>
    </subcellularLocation>
</comment>
<protein>
    <recommendedName>
        <fullName evidence="4">Outer membrane protein assembly factor BamE</fullName>
    </recommendedName>
</protein>
<dbReference type="Pfam" id="PF04355">
    <property type="entry name" value="BamE"/>
    <property type="match status" value="1"/>
</dbReference>
<evidence type="ECO:0000256" key="1">
    <source>
        <dbReference type="ARBA" id="ARBA00022729"/>
    </source>
</evidence>
<dbReference type="GO" id="GO:0030674">
    <property type="term" value="F:protein-macromolecule adaptor activity"/>
    <property type="evidence" value="ECO:0007669"/>
    <property type="project" value="TreeGrafter"/>
</dbReference>
<sequence length="268" mass="28106">MQTRFHFGRSPLAAGAFCLTLAAVLTGCASKNPLMEEPAPMAQKKTEPKAEPTKPEAAAAPVAEEKAAAQATAPAPQEPSASETARTVMEATPETAPAIDKTAAPTSTSAPAPVPANAPAQTVAAPTPASAAAETATNAVPEAAAAGATATGVQTVQQKRFLGFLRPYRPDVQQGNFVSREMIAQLKPGMTQDQVTFLLGTPLLNDIFHADRWDYAFRLQKGNGEITTSRVTVYFQDGLVTRYEGGGDLPTEADYLARIANKAKKAKK</sequence>
<feature type="compositionally biased region" description="Basic and acidic residues" evidence="5">
    <location>
        <begin position="44"/>
        <end position="54"/>
    </location>
</feature>
<evidence type="ECO:0000256" key="3">
    <source>
        <dbReference type="ARBA" id="ARBA00023237"/>
    </source>
</evidence>
<dbReference type="AlphaFoldDB" id="A0A8J3AZ09"/>